<evidence type="ECO:0008006" key="4">
    <source>
        <dbReference type="Google" id="ProtNLM"/>
    </source>
</evidence>
<evidence type="ECO:0000313" key="2">
    <source>
        <dbReference type="EMBL" id="OGK66309.1"/>
    </source>
</evidence>
<name>A0A1F7KEM4_9BACT</name>
<gene>
    <name evidence="2" type="ORF">A2209_02035</name>
</gene>
<comment type="caution">
    <text evidence="2">The sequence shown here is derived from an EMBL/GenBank/DDBJ whole genome shotgun (WGS) entry which is preliminary data.</text>
</comment>
<evidence type="ECO:0000313" key="3">
    <source>
        <dbReference type="Proteomes" id="UP000178450"/>
    </source>
</evidence>
<dbReference type="Proteomes" id="UP000178450">
    <property type="component" value="Unassembled WGS sequence"/>
</dbReference>
<dbReference type="AlphaFoldDB" id="A0A1F7KEM4"/>
<proteinExistence type="predicted"/>
<accession>A0A1F7KEM4</accession>
<keyword evidence="1" id="KW-0812">Transmembrane</keyword>
<keyword evidence="1" id="KW-1133">Transmembrane helix</keyword>
<keyword evidence="1" id="KW-0472">Membrane</keyword>
<dbReference type="EMBL" id="MGBG01000008">
    <property type="protein sequence ID" value="OGK66309.1"/>
    <property type="molecule type" value="Genomic_DNA"/>
</dbReference>
<reference evidence="2 3" key="1">
    <citation type="journal article" date="2016" name="Nat. Commun.">
        <title>Thousands of microbial genomes shed light on interconnected biogeochemical processes in an aquifer system.</title>
        <authorList>
            <person name="Anantharaman K."/>
            <person name="Brown C.T."/>
            <person name="Hug L.A."/>
            <person name="Sharon I."/>
            <person name="Castelle C.J."/>
            <person name="Probst A.J."/>
            <person name="Thomas B.C."/>
            <person name="Singh A."/>
            <person name="Wilkins M.J."/>
            <person name="Karaoz U."/>
            <person name="Brodie E.L."/>
            <person name="Williams K.H."/>
            <person name="Hubbard S.S."/>
            <person name="Banfield J.F."/>
        </authorList>
    </citation>
    <scope>NUCLEOTIDE SEQUENCE [LARGE SCALE GENOMIC DNA]</scope>
</reference>
<dbReference type="InterPro" id="IPR045584">
    <property type="entry name" value="Pilin-like"/>
</dbReference>
<sequence length="226" mass="26125">MTLGELLIVVIILSIVIFGVYSANYFNQIYKVRDTKRKESLSKLQKILEDFHNDHNRYPSQFELSYELADDVSANWDTALAGKVCGSRKTSQVMNNYFNELPCEPNSPESDYYYLLFDSAQKYAIFTRLENESDPIINEVGCQYGCSYFLDENDPGNSISNHYFNYYVSSSNFLIEPCYRDTDYWSCYPNRPILNDRCKICTDLSCQQGYATIFCKANWCLGNCGN</sequence>
<dbReference type="SUPFAM" id="SSF54523">
    <property type="entry name" value="Pili subunits"/>
    <property type="match status" value="1"/>
</dbReference>
<protein>
    <recommendedName>
        <fullName evidence="4">Type II secretion system protein GspG C-terminal domain-containing protein</fullName>
    </recommendedName>
</protein>
<evidence type="ECO:0000256" key="1">
    <source>
        <dbReference type="SAM" id="Phobius"/>
    </source>
</evidence>
<dbReference type="Gene3D" id="3.30.700.10">
    <property type="entry name" value="Glycoprotein, Type 4 Pilin"/>
    <property type="match status" value="1"/>
</dbReference>
<organism evidence="2 3">
    <name type="scientific">Candidatus Roizmanbacteria bacterium RIFOXYA1_FULL_41_12</name>
    <dbReference type="NCBI Taxonomy" id="1802082"/>
    <lineage>
        <taxon>Bacteria</taxon>
        <taxon>Candidatus Roizmaniibacteriota</taxon>
    </lineage>
</organism>
<feature type="transmembrane region" description="Helical" evidence="1">
    <location>
        <begin position="6"/>
        <end position="27"/>
    </location>
</feature>